<name>J1GU22_9ACTO</name>
<feature type="compositionally biased region" description="Basic residues" evidence="1">
    <location>
        <begin position="1015"/>
        <end position="1027"/>
    </location>
</feature>
<feature type="region of interest" description="Disordered" evidence="1">
    <location>
        <begin position="757"/>
        <end position="1027"/>
    </location>
</feature>
<organism evidence="2 3">
    <name type="scientific">Schaalia georgiae F0490</name>
    <dbReference type="NCBI Taxonomy" id="1125717"/>
    <lineage>
        <taxon>Bacteria</taxon>
        <taxon>Bacillati</taxon>
        <taxon>Actinomycetota</taxon>
        <taxon>Actinomycetes</taxon>
        <taxon>Actinomycetales</taxon>
        <taxon>Actinomycetaceae</taxon>
        <taxon>Schaalia</taxon>
    </lineage>
</organism>
<reference evidence="2 3" key="1">
    <citation type="submission" date="2012-05" db="EMBL/GenBank/DDBJ databases">
        <authorList>
            <person name="Harkins D.M."/>
            <person name="Madupu R."/>
            <person name="Durkin A.S."/>
            <person name="Torralba M."/>
            <person name="Methe B."/>
            <person name="Sutton G.G."/>
            <person name="Nelson K.E."/>
        </authorList>
    </citation>
    <scope>NUCLEOTIDE SEQUENCE [LARGE SCALE GENOMIC DNA]</scope>
    <source>
        <strain evidence="2 3">F0490</strain>
    </source>
</reference>
<feature type="compositionally biased region" description="Low complexity" evidence="1">
    <location>
        <begin position="1119"/>
        <end position="1134"/>
    </location>
</feature>
<evidence type="ECO:0000313" key="3">
    <source>
        <dbReference type="Proteomes" id="UP000004578"/>
    </source>
</evidence>
<feature type="compositionally biased region" description="Basic residues" evidence="1">
    <location>
        <begin position="1171"/>
        <end position="1184"/>
    </location>
</feature>
<dbReference type="AlphaFoldDB" id="J1GU22"/>
<accession>J1GU22</accession>
<dbReference type="OrthoDB" id="218750at2"/>
<feature type="compositionally biased region" description="Basic residues" evidence="1">
    <location>
        <begin position="1054"/>
        <end position="1074"/>
    </location>
</feature>
<feature type="compositionally biased region" description="Low complexity" evidence="1">
    <location>
        <begin position="988"/>
        <end position="997"/>
    </location>
</feature>
<keyword evidence="3" id="KW-1185">Reference proteome</keyword>
<dbReference type="PATRIC" id="fig|1125717.3.peg.1798"/>
<protein>
    <submittedName>
        <fullName evidence="2">Uncharacterized protein</fullName>
    </submittedName>
</protein>
<sequence>MIDDSTIAALGGVAASAAPGASPAQARAYTHPALPGRTVVRLTTDALAQVEDTTLASLGFTHTGTPTPIGHTRTRTTGFPEWPILTDPANARHALNLVGDLRRIEKTARAKPGNAKKGIDELARMLDESAPHFLPTFLEEAARIFLRNDNRSYATQYFGKAREAERAHSLNIDEERHRQVFLEFALAGAVSAKELSAEGKALLERYGAGVALDSFLTLNIERVKGGMPPYGGLAADVRRLAQEAGADLLGTQVRLLRQILSSPSVEQSSAAFWRQFRRALVELARSDEEAKKVIAHLAPPSVAPDDWVGVLDDLGITGELVDGGLDCREWVERYTRMLQGTWRASYPRALCLLIRRMKGLAGKTVALSSGLYSLEPEILDAMLEAGARVVFDAEPPFYSFLRLDRWAASPDRPDLDFLADSDMVPLVVRGIESAMRSHLDTLIAHSGTRRMLGVWAQPRLGDEPTAAQVLAEAKRLSKLLTPVGARSFPDQLAALAAHLDGPRLLARTLRDGLVTELTWPALEAAAAESGDASPTLHESFPAVGVASKEHIVWVDGDQRVAEARFTPKAGTAPQRWEYLLVEGETAYLCRHDDGTTELTWSNNPGAPADQGYVYWWRPSWESTMLPVPGGRLVGERVVRVGDSEQPFSSVRPLLSEDGHYWRVESNHVNEVDPQTGAVGRESLPGPLADLIAPYLRDGWELQPHSVSWCPATPTTERSLMSTAQGRHAWVTLSRDGEFLHLDADGHVCRAGSRNTMGRISRPGGGHWLVSDGTLAREDGSPPAARSGRERAGPLAPPGPPHRLAPVPRPRRGRQRAPAGHHRGAGADPAGGCVRCLQRQPRRTGESPAGSGRSPHRRRPGRRARLLGIRRPGTRRCRRVGERRGEEDPPAGGRPGRRRTRGPEELPRRGGVVRGSAVGDRGLGARDQPRGHRQRSAPPRGREHRIRLRRAVPARGPRRTAHTALLRSAPTGTAGVRRSNGRGLRRCGRPGPVLPLLLRLRRSRTAPGPPGTCPPARRRHARRPRRHARQDLLQRDIERFGALLLALGGRALSSSRHRPAGRHARVRHQRGHHHRGAQDPPVQRGARMGPGGGAAPRGGHRVVAGGRGPFHGGASRRPALLRGPPRQGPARAPGLEGEGGAGGPGVPHGPGIGRTEAPRRSRRPRPGPLRARGGRRRRGGRGVAP</sequence>
<feature type="region of interest" description="Disordered" evidence="1">
    <location>
        <begin position="1051"/>
        <end position="1184"/>
    </location>
</feature>
<feature type="compositionally biased region" description="Basic residues" evidence="1">
    <location>
        <begin position="853"/>
        <end position="864"/>
    </location>
</feature>
<comment type="caution">
    <text evidence="2">The sequence shown here is derived from an EMBL/GenBank/DDBJ whole genome shotgun (WGS) entry which is preliminary data.</text>
</comment>
<dbReference type="Proteomes" id="UP000004578">
    <property type="component" value="Unassembled WGS sequence"/>
</dbReference>
<dbReference type="EMBL" id="AKFS01000293">
    <property type="protein sequence ID" value="EJF36443.1"/>
    <property type="molecule type" value="Genomic_DNA"/>
</dbReference>
<proteinExistence type="predicted"/>
<evidence type="ECO:0000313" key="2">
    <source>
        <dbReference type="EMBL" id="EJF36443.1"/>
    </source>
</evidence>
<evidence type="ECO:0000256" key="1">
    <source>
        <dbReference type="SAM" id="MobiDB-lite"/>
    </source>
</evidence>
<dbReference type="RefSeq" id="WP_005872404.1">
    <property type="nucleotide sequence ID" value="NZ_AKFS01000293.1"/>
</dbReference>
<feature type="compositionally biased region" description="Basic residues" evidence="1">
    <location>
        <begin position="978"/>
        <end position="987"/>
    </location>
</feature>
<feature type="compositionally biased region" description="Basic residues" evidence="1">
    <location>
        <begin position="808"/>
        <end position="823"/>
    </location>
</feature>
<feature type="compositionally biased region" description="Gly residues" evidence="1">
    <location>
        <begin position="1135"/>
        <end position="1151"/>
    </location>
</feature>
<gene>
    <name evidence="2" type="ORF">HMPREF1317_1594</name>
</gene>
<feature type="compositionally biased region" description="Basic residues" evidence="1">
    <location>
        <begin position="941"/>
        <end position="960"/>
    </location>
</feature>